<feature type="non-terminal residue" evidence="1">
    <location>
        <position position="1"/>
    </location>
</feature>
<accession>A0AAN5VQ44</accession>
<name>A0AAN5VQ44_CLODI</name>
<dbReference type="EMBL" id="DAEPXK010000060">
    <property type="protein sequence ID" value="HBH1544122.1"/>
    <property type="molecule type" value="Genomic_DNA"/>
</dbReference>
<protein>
    <submittedName>
        <fullName evidence="1">M20/M25/M40 family metallo-hydrolase</fullName>
    </submittedName>
</protein>
<dbReference type="Pfam" id="PF01546">
    <property type="entry name" value="Peptidase_M20"/>
    <property type="match status" value="1"/>
</dbReference>
<proteinExistence type="predicted"/>
<reference evidence="1" key="1">
    <citation type="journal article" date="2018" name="Genome Biol.">
        <title>SKESA: strategic k-mer extension for scrupulous assemblies.</title>
        <authorList>
            <person name="Souvorov A."/>
            <person name="Agarwala R."/>
            <person name="Lipman D.J."/>
        </authorList>
    </citation>
    <scope>NUCLEOTIDE SEQUENCE</scope>
    <source>
        <strain evidence="1">HN1000</strain>
    </source>
</reference>
<gene>
    <name evidence="1" type="ORF">KRM00_003666</name>
</gene>
<dbReference type="Proteomes" id="UP000878956">
    <property type="component" value="Unassembled WGS sequence"/>
</dbReference>
<evidence type="ECO:0000313" key="1">
    <source>
        <dbReference type="EMBL" id="HBH1544122.1"/>
    </source>
</evidence>
<dbReference type="RefSeq" id="WP_038810742.1">
    <property type="nucleotide sequence ID" value="NZ_JASSWE010000234.1"/>
</dbReference>
<organism evidence="1 2">
    <name type="scientific">Clostridioides difficile</name>
    <name type="common">Peptoclostridium difficile</name>
    <dbReference type="NCBI Taxonomy" id="1496"/>
    <lineage>
        <taxon>Bacteria</taxon>
        <taxon>Bacillati</taxon>
        <taxon>Bacillota</taxon>
        <taxon>Clostridia</taxon>
        <taxon>Peptostreptococcales</taxon>
        <taxon>Peptostreptococcaceae</taxon>
        <taxon>Clostridioides</taxon>
    </lineage>
</organism>
<dbReference type="Gene3D" id="3.40.630.10">
    <property type="entry name" value="Zn peptidases"/>
    <property type="match status" value="1"/>
</dbReference>
<dbReference type="AlphaFoldDB" id="A0AAN5VQ44"/>
<sequence>EEDEFVQAAYKGLKEAGIDSEITQYSFCTNGSHYAGEAGIKTIGFGPSKENLAHTIDEYIEQEQLFIGTEGYYGILKSVYGK</sequence>
<dbReference type="GO" id="GO:0016787">
    <property type="term" value="F:hydrolase activity"/>
    <property type="evidence" value="ECO:0007669"/>
    <property type="project" value="InterPro"/>
</dbReference>
<dbReference type="InterPro" id="IPR002933">
    <property type="entry name" value="Peptidase_M20"/>
</dbReference>
<reference evidence="1" key="2">
    <citation type="submission" date="2021-06" db="EMBL/GenBank/DDBJ databases">
        <authorList>
            <consortium name="NCBI Pathogen Detection Project"/>
        </authorList>
    </citation>
    <scope>NUCLEOTIDE SEQUENCE</scope>
    <source>
        <strain evidence="1">HN1000</strain>
    </source>
</reference>
<dbReference type="SUPFAM" id="SSF53187">
    <property type="entry name" value="Zn-dependent exopeptidases"/>
    <property type="match status" value="1"/>
</dbReference>
<comment type="caution">
    <text evidence="1">The sequence shown here is derived from an EMBL/GenBank/DDBJ whole genome shotgun (WGS) entry which is preliminary data.</text>
</comment>
<evidence type="ECO:0000313" key="2">
    <source>
        <dbReference type="Proteomes" id="UP000878956"/>
    </source>
</evidence>